<dbReference type="Pfam" id="PF13490">
    <property type="entry name" value="zf-HC2"/>
    <property type="match status" value="1"/>
</dbReference>
<sequence length="217" mass="24759">MKCSEQIIDYMHEYLDEEISEEHEKILREHLQSCSDCQEYFRELNKSIALVQSTSHIQAPDDFTSKVMAGLPKEKKKTEIQRWLRSHPLLTAASLFLALMTGSILSTWNEEHQFSVSKQPNLIVQNDTVIVPEGEVVKGDVVVRNGKVKIEGEVQGNVTVINGELINGEKYMASAGNVTGEITEVNEVFEWIWYHIKKTAKNTADLFENDEKEQSFQ</sequence>
<protein>
    <recommendedName>
        <fullName evidence="2">Anti-sigma-W factor RsiW</fullName>
    </recommendedName>
</protein>
<evidence type="ECO:0000313" key="4">
    <source>
        <dbReference type="EMBL" id="GAM12309.1"/>
    </source>
</evidence>
<dbReference type="Gene3D" id="1.10.10.1320">
    <property type="entry name" value="Anti-sigma factor, zinc-finger domain"/>
    <property type="match status" value="1"/>
</dbReference>
<gene>
    <name evidence="4" type="ORF">SAMD00020551_0441</name>
</gene>
<evidence type="ECO:0000313" key="5">
    <source>
        <dbReference type="Proteomes" id="UP000031014"/>
    </source>
</evidence>
<name>A0A0A8WZB0_MESS1</name>
<dbReference type="EMBL" id="BASE01000010">
    <property type="protein sequence ID" value="GAM12309.1"/>
    <property type="molecule type" value="Genomic_DNA"/>
</dbReference>
<proteinExistence type="inferred from homology"/>
<comment type="similarity">
    <text evidence="1">Belongs to the zinc-associated anti-sigma factor (ZAS) superfamily. Anti-sigma-W factor family.</text>
</comment>
<organism evidence="4 5">
    <name type="scientific">Mesobacillus selenatarsenatis (strain DSM 18680 / JCM 14380 / FERM P-15431 / SF-1)</name>
    <dbReference type="NCBI Taxonomy" id="1321606"/>
    <lineage>
        <taxon>Bacteria</taxon>
        <taxon>Bacillati</taxon>
        <taxon>Bacillota</taxon>
        <taxon>Bacilli</taxon>
        <taxon>Bacillales</taxon>
        <taxon>Bacillaceae</taxon>
        <taxon>Mesobacillus</taxon>
    </lineage>
</organism>
<dbReference type="InterPro" id="IPR041916">
    <property type="entry name" value="Anti_sigma_zinc_sf"/>
</dbReference>
<evidence type="ECO:0000259" key="3">
    <source>
        <dbReference type="Pfam" id="PF13490"/>
    </source>
</evidence>
<dbReference type="InterPro" id="IPR027383">
    <property type="entry name" value="Znf_put"/>
</dbReference>
<keyword evidence="5" id="KW-1185">Reference proteome</keyword>
<dbReference type="RefSeq" id="WP_041964275.1">
    <property type="nucleotide sequence ID" value="NZ_BASE01000010.1"/>
</dbReference>
<comment type="caution">
    <text evidence="4">The sequence shown here is derived from an EMBL/GenBank/DDBJ whole genome shotgun (WGS) entry which is preliminary data.</text>
</comment>
<feature type="domain" description="Putative zinc-finger" evidence="3">
    <location>
        <begin position="5"/>
        <end position="38"/>
    </location>
</feature>
<dbReference type="AlphaFoldDB" id="A0A0A8WZB0"/>
<evidence type="ECO:0000256" key="2">
    <source>
        <dbReference type="ARBA" id="ARBA00024438"/>
    </source>
</evidence>
<dbReference type="Proteomes" id="UP000031014">
    <property type="component" value="Unassembled WGS sequence"/>
</dbReference>
<accession>A0A0A8WZB0</accession>
<evidence type="ECO:0000256" key="1">
    <source>
        <dbReference type="ARBA" id="ARBA00024353"/>
    </source>
</evidence>
<dbReference type="OrthoDB" id="9782842at2"/>
<reference evidence="4 5" key="1">
    <citation type="submission" date="2013-06" db="EMBL/GenBank/DDBJ databases">
        <title>Whole genome shotgun sequence of Bacillus selenatarsenatis SF-1.</title>
        <authorList>
            <person name="Kuroda M."/>
            <person name="Sei K."/>
            <person name="Yamashita M."/>
            <person name="Ike M."/>
        </authorList>
    </citation>
    <scope>NUCLEOTIDE SEQUENCE [LARGE SCALE GENOMIC DNA]</scope>
    <source>
        <strain evidence="4 5">SF-1</strain>
    </source>
</reference>
<dbReference type="STRING" id="1321606.SAMD00020551_0441"/>